<sequence>MQLLYIQQSLDMLQTSTYQLNVLLIFFIFLMFLIINLHICHYQKQVPFYTPNIYYRLLMCIFRMKYGKGHIYQSSYFQIQFKNIQFYIGFHLSKYSQSTTFHYYRVHYINRIPKNILNIPYIICSLNNQNHKVNKFPKNLGNKIHHILIYIIDFWLISNSIYKIDTCPFLCMFYKLSHIIHILMYFFQYIFLLHTYHMYQNQNKQGRQDRIINKFYLNPKIIIYRIYRHISQSIKELKDYYMQYTNCLVFHLRRFCNYYHIFHKNHFLCFCNVPHRMYYTKQHLNKQDKSHYMINMSQKHLHTNSISMQKRIYGLKSQNNQESILYIIQKNYQRKFCNQQSKANNNQFQNLNTYLHHMQNMNFHQYMISMIYYRVSIFSQDPDIVLANRNFGKFGLFINIKDRYKKGRQFLKHYKFCNLDHTIHINHFLNLQMIQNYKYYKKSHLYMQHTYYYMLYRYQKNSDISLNSIP</sequence>
<keyword evidence="3" id="KW-1185">Reference proteome</keyword>
<name>G0QPQ2_ICHMU</name>
<keyword evidence="1" id="KW-0472">Membrane</keyword>
<dbReference type="RefSeq" id="XP_004036789.1">
    <property type="nucleotide sequence ID" value="XM_004036741.1"/>
</dbReference>
<dbReference type="AlphaFoldDB" id="G0QPQ2"/>
<keyword evidence="1" id="KW-0812">Transmembrane</keyword>
<accession>G0QPQ2</accession>
<dbReference type="EMBL" id="GL983573">
    <property type="protein sequence ID" value="EGR32803.1"/>
    <property type="molecule type" value="Genomic_DNA"/>
</dbReference>
<organism evidence="2 3">
    <name type="scientific">Ichthyophthirius multifiliis</name>
    <name type="common">White spot disease agent</name>
    <name type="synonym">Ich</name>
    <dbReference type="NCBI Taxonomy" id="5932"/>
    <lineage>
        <taxon>Eukaryota</taxon>
        <taxon>Sar</taxon>
        <taxon>Alveolata</taxon>
        <taxon>Ciliophora</taxon>
        <taxon>Intramacronucleata</taxon>
        <taxon>Oligohymenophorea</taxon>
        <taxon>Hymenostomatida</taxon>
        <taxon>Ophryoglenina</taxon>
        <taxon>Ichthyophthirius</taxon>
    </lineage>
</organism>
<dbReference type="Proteomes" id="UP000008983">
    <property type="component" value="Unassembled WGS sequence"/>
</dbReference>
<dbReference type="GeneID" id="14908969"/>
<evidence type="ECO:0000313" key="3">
    <source>
        <dbReference type="Proteomes" id="UP000008983"/>
    </source>
</evidence>
<reference evidence="2 3" key="1">
    <citation type="submission" date="2011-07" db="EMBL/GenBank/DDBJ databases">
        <authorList>
            <person name="Coyne R."/>
            <person name="Brami D."/>
            <person name="Johnson J."/>
            <person name="Hostetler J."/>
            <person name="Hannick L."/>
            <person name="Clark T."/>
            <person name="Cassidy-Hanley D."/>
            <person name="Inman J."/>
        </authorList>
    </citation>
    <scope>NUCLEOTIDE SEQUENCE [LARGE SCALE GENOMIC DNA]</scope>
    <source>
        <strain evidence="2 3">G5</strain>
    </source>
</reference>
<evidence type="ECO:0000256" key="1">
    <source>
        <dbReference type="SAM" id="Phobius"/>
    </source>
</evidence>
<feature type="transmembrane region" description="Helical" evidence="1">
    <location>
        <begin position="147"/>
        <end position="164"/>
    </location>
</feature>
<feature type="transmembrane region" description="Helical" evidence="1">
    <location>
        <begin position="20"/>
        <end position="39"/>
    </location>
</feature>
<gene>
    <name evidence="2" type="ORF">IMG5_070210</name>
</gene>
<proteinExistence type="predicted"/>
<evidence type="ECO:0008006" key="4">
    <source>
        <dbReference type="Google" id="ProtNLM"/>
    </source>
</evidence>
<feature type="transmembrane region" description="Helical" evidence="1">
    <location>
        <begin position="176"/>
        <end position="196"/>
    </location>
</feature>
<dbReference type="InParanoid" id="G0QPQ2"/>
<keyword evidence="1" id="KW-1133">Transmembrane helix</keyword>
<evidence type="ECO:0000313" key="2">
    <source>
        <dbReference type="EMBL" id="EGR32803.1"/>
    </source>
</evidence>
<protein>
    <recommendedName>
        <fullName evidence="4">Transmembrane protein</fullName>
    </recommendedName>
</protein>